<keyword evidence="2" id="KW-1185">Reference proteome</keyword>
<dbReference type="AlphaFoldDB" id="A0A8C5S6G2"/>
<sequence>MQITLKTLQQQTFKIDIDCDETVRRVGARSWARIRKDGIPRPVFRSRVGSSATWSEEFAERLAPLQRPGIGLSCHDSALFRGGRECKTRVGSARVRSLSLPSFPRFPLPRRGMLANRPRCVKRWAKEVGQLSLLKG</sequence>
<dbReference type="Proteomes" id="UP000694406">
    <property type="component" value="Unplaced"/>
</dbReference>
<protein>
    <submittedName>
        <fullName evidence="1">Uncharacterized protein</fullName>
    </submittedName>
</protein>
<accession>A0A8C5S6G2</accession>
<evidence type="ECO:0000313" key="1">
    <source>
        <dbReference type="Ensembl" id="ENSLLTP00000012076.1"/>
    </source>
</evidence>
<evidence type="ECO:0000313" key="2">
    <source>
        <dbReference type="Proteomes" id="UP000694406"/>
    </source>
</evidence>
<dbReference type="Ensembl" id="ENSLLTT00000012550.1">
    <property type="protein sequence ID" value="ENSLLTP00000012076.1"/>
    <property type="gene ID" value="ENSLLTG00000009272.1"/>
</dbReference>
<organism evidence="1 2">
    <name type="scientific">Laticauda laticaudata</name>
    <name type="common">Blue-ringed sea krait</name>
    <name type="synonym">Blue-lipped sea krait</name>
    <dbReference type="NCBI Taxonomy" id="8630"/>
    <lineage>
        <taxon>Eukaryota</taxon>
        <taxon>Metazoa</taxon>
        <taxon>Chordata</taxon>
        <taxon>Craniata</taxon>
        <taxon>Vertebrata</taxon>
        <taxon>Euteleostomi</taxon>
        <taxon>Lepidosauria</taxon>
        <taxon>Squamata</taxon>
        <taxon>Bifurcata</taxon>
        <taxon>Unidentata</taxon>
        <taxon>Episquamata</taxon>
        <taxon>Toxicofera</taxon>
        <taxon>Serpentes</taxon>
        <taxon>Colubroidea</taxon>
        <taxon>Elapidae</taxon>
        <taxon>Laticaudinae</taxon>
        <taxon>Laticauda</taxon>
    </lineage>
</organism>
<name>A0A8C5S6G2_LATLA</name>
<reference evidence="1" key="2">
    <citation type="submission" date="2025-09" db="UniProtKB">
        <authorList>
            <consortium name="Ensembl"/>
        </authorList>
    </citation>
    <scope>IDENTIFICATION</scope>
</reference>
<reference evidence="1" key="1">
    <citation type="submission" date="2025-08" db="UniProtKB">
        <authorList>
            <consortium name="Ensembl"/>
        </authorList>
    </citation>
    <scope>IDENTIFICATION</scope>
</reference>
<proteinExistence type="predicted"/>